<feature type="transmembrane region" description="Helical" evidence="5">
    <location>
        <begin position="118"/>
        <end position="137"/>
    </location>
</feature>
<dbReference type="Pfam" id="PF04479">
    <property type="entry name" value="RTA1"/>
    <property type="match status" value="1"/>
</dbReference>
<protein>
    <recommendedName>
        <fullName evidence="8">RTA1-domain-containing protein</fullName>
    </recommendedName>
</protein>
<dbReference type="PANTHER" id="PTHR31465">
    <property type="entry name" value="PROTEIN RTA1-RELATED"/>
    <property type="match status" value="1"/>
</dbReference>
<dbReference type="EMBL" id="ML996577">
    <property type="protein sequence ID" value="KAF2755343.1"/>
    <property type="molecule type" value="Genomic_DNA"/>
</dbReference>
<dbReference type="OrthoDB" id="3358017at2759"/>
<name>A0A6A6VYJ3_9PEZI</name>
<dbReference type="PANTHER" id="PTHR31465:SF1">
    <property type="entry name" value="PROTEIN RTA1-RELATED"/>
    <property type="match status" value="1"/>
</dbReference>
<evidence type="ECO:0008006" key="8">
    <source>
        <dbReference type="Google" id="ProtNLM"/>
    </source>
</evidence>
<organism evidence="6 7">
    <name type="scientific">Pseudovirgaria hyperparasitica</name>
    <dbReference type="NCBI Taxonomy" id="470096"/>
    <lineage>
        <taxon>Eukaryota</taxon>
        <taxon>Fungi</taxon>
        <taxon>Dikarya</taxon>
        <taxon>Ascomycota</taxon>
        <taxon>Pezizomycotina</taxon>
        <taxon>Dothideomycetes</taxon>
        <taxon>Dothideomycetes incertae sedis</taxon>
        <taxon>Acrospermales</taxon>
        <taxon>Acrospermaceae</taxon>
        <taxon>Pseudovirgaria</taxon>
    </lineage>
</organism>
<keyword evidence="2 5" id="KW-0812">Transmembrane</keyword>
<dbReference type="RefSeq" id="XP_033597794.1">
    <property type="nucleotide sequence ID" value="XM_033750123.1"/>
</dbReference>
<feature type="transmembrane region" description="Helical" evidence="5">
    <location>
        <begin position="200"/>
        <end position="219"/>
    </location>
</feature>
<feature type="transmembrane region" description="Helical" evidence="5">
    <location>
        <begin position="15"/>
        <end position="34"/>
    </location>
</feature>
<evidence type="ECO:0000313" key="7">
    <source>
        <dbReference type="Proteomes" id="UP000799437"/>
    </source>
</evidence>
<dbReference type="GeneID" id="54491177"/>
<sequence>MSSEHHDFLSYSPSLPLAAVALSLYTVMTTLHIFRTLKTSTWDNIPFVLGGIAQTTGYALRTALTQSPASSALYNGMSILLLLGPSLLMVTIVLTQTAYIASLDAGRFTLVPLRFQRFIYLSFTVLCLLVQAFGLAFSETDNAIRSIRAATQVIIASLIMQMFFWLFVFADGLVVQFRLSRHGTAAAAQVFPRWKRWNSLFGLGIMIICGRNLMVLTRYGMGPDGFLSLNEWTSYAFDGYQMVLVMGVWAMWYVPGRVRRAAESKLVVSDSNELSRADSRGPLYESP</sequence>
<feature type="transmembrane region" description="Helical" evidence="5">
    <location>
        <begin position="41"/>
        <end position="60"/>
    </location>
</feature>
<feature type="transmembrane region" description="Helical" evidence="5">
    <location>
        <begin position="149"/>
        <end position="179"/>
    </location>
</feature>
<feature type="transmembrane region" description="Helical" evidence="5">
    <location>
        <begin position="72"/>
        <end position="97"/>
    </location>
</feature>
<keyword evidence="4 5" id="KW-0472">Membrane</keyword>
<evidence type="ECO:0000256" key="3">
    <source>
        <dbReference type="ARBA" id="ARBA00022989"/>
    </source>
</evidence>
<evidence type="ECO:0000256" key="1">
    <source>
        <dbReference type="ARBA" id="ARBA00004141"/>
    </source>
</evidence>
<accession>A0A6A6VYJ3</accession>
<dbReference type="GO" id="GO:0016020">
    <property type="term" value="C:membrane"/>
    <property type="evidence" value="ECO:0007669"/>
    <property type="project" value="UniProtKB-SubCell"/>
</dbReference>
<proteinExistence type="predicted"/>
<gene>
    <name evidence="6" type="ORF">EJ05DRAFT_98967</name>
</gene>
<dbReference type="AlphaFoldDB" id="A0A6A6VYJ3"/>
<reference evidence="6" key="1">
    <citation type="journal article" date="2020" name="Stud. Mycol.">
        <title>101 Dothideomycetes genomes: a test case for predicting lifestyles and emergence of pathogens.</title>
        <authorList>
            <person name="Haridas S."/>
            <person name="Albert R."/>
            <person name="Binder M."/>
            <person name="Bloem J."/>
            <person name="Labutti K."/>
            <person name="Salamov A."/>
            <person name="Andreopoulos B."/>
            <person name="Baker S."/>
            <person name="Barry K."/>
            <person name="Bills G."/>
            <person name="Bluhm B."/>
            <person name="Cannon C."/>
            <person name="Castanera R."/>
            <person name="Culley D."/>
            <person name="Daum C."/>
            <person name="Ezra D."/>
            <person name="Gonzalez J."/>
            <person name="Henrissat B."/>
            <person name="Kuo A."/>
            <person name="Liang C."/>
            <person name="Lipzen A."/>
            <person name="Lutzoni F."/>
            <person name="Magnuson J."/>
            <person name="Mondo S."/>
            <person name="Nolan M."/>
            <person name="Ohm R."/>
            <person name="Pangilinan J."/>
            <person name="Park H.-J."/>
            <person name="Ramirez L."/>
            <person name="Alfaro M."/>
            <person name="Sun H."/>
            <person name="Tritt A."/>
            <person name="Yoshinaga Y."/>
            <person name="Zwiers L.-H."/>
            <person name="Turgeon B."/>
            <person name="Goodwin S."/>
            <person name="Spatafora J."/>
            <person name="Crous P."/>
            <person name="Grigoriev I."/>
        </authorList>
    </citation>
    <scope>NUCLEOTIDE SEQUENCE</scope>
    <source>
        <strain evidence="6">CBS 121739</strain>
    </source>
</reference>
<comment type="subcellular location">
    <subcellularLocation>
        <location evidence="1">Membrane</location>
        <topology evidence="1">Multi-pass membrane protein</topology>
    </subcellularLocation>
</comment>
<feature type="transmembrane region" description="Helical" evidence="5">
    <location>
        <begin position="239"/>
        <end position="255"/>
    </location>
</feature>
<evidence type="ECO:0000256" key="4">
    <source>
        <dbReference type="ARBA" id="ARBA00023136"/>
    </source>
</evidence>
<evidence type="ECO:0000256" key="5">
    <source>
        <dbReference type="SAM" id="Phobius"/>
    </source>
</evidence>
<dbReference type="InterPro" id="IPR007568">
    <property type="entry name" value="RTA1"/>
</dbReference>
<evidence type="ECO:0000313" key="6">
    <source>
        <dbReference type="EMBL" id="KAF2755343.1"/>
    </source>
</evidence>
<evidence type="ECO:0000256" key="2">
    <source>
        <dbReference type="ARBA" id="ARBA00022692"/>
    </source>
</evidence>
<dbReference type="Proteomes" id="UP000799437">
    <property type="component" value="Unassembled WGS sequence"/>
</dbReference>
<keyword evidence="7" id="KW-1185">Reference proteome</keyword>
<keyword evidence="3 5" id="KW-1133">Transmembrane helix</keyword>